<dbReference type="EMBL" id="AMZN01000004">
    <property type="protein sequence ID" value="ELR73547.1"/>
    <property type="molecule type" value="Genomic_DNA"/>
</dbReference>
<evidence type="ECO:0008006" key="8">
    <source>
        <dbReference type="Google" id="ProtNLM"/>
    </source>
</evidence>
<dbReference type="eggNOG" id="COG4095">
    <property type="taxonomic scope" value="Bacteria"/>
</dbReference>
<dbReference type="InterPro" id="IPR006603">
    <property type="entry name" value="PQ-loop_rpt"/>
</dbReference>
<reference evidence="6 7" key="1">
    <citation type="submission" date="2012-12" db="EMBL/GenBank/DDBJ databases">
        <title>Genome assembly of Fulvivirga imtechensis AK7.</title>
        <authorList>
            <person name="Nupur N."/>
            <person name="Khatri I."/>
            <person name="Kumar R."/>
            <person name="Subramanian S."/>
            <person name="Pinnaka A."/>
        </authorList>
    </citation>
    <scope>NUCLEOTIDE SEQUENCE [LARGE SCALE GENOMIC DNA]</scope>
    <source>
        <strain evidence="6 7">AK7</strain>
    </source>
</reference>
<proteinExistence type="predicted"/>
<dbReference type="AlphaFoldDB" id="L8K268"/>
<dbReference type="Gene3D" id="1.20.1280.290">
    <property type="match status" value="1"/>
</dbReference>
<dbReference type="GO" id="GO:0016020">
    <property type="term" value="C:membrane"/>
    <property type="evidence" value="ECO:0007669"/>
    <property type="project" value="UniProtKB-SubCell"/>
</dbReference>
<keyword evidence="4 5" id="KW-0472">Membrane</keyword>
<comment type="subcellular location">
    <subcellularLocation>
        <location evidence="1">Membrane</location>
        <topology evidence="1">Multi-pass membrane protein</topology>
    </subcellularLocation>
</comment>
<feature type="transmembrane region" description="Helical" evidence="5">
    <location>
        <begin position="62"/>
        <end position="82"/>
    </location>
</feature>
<evidence type="ECO:0000313" key="7">
    <source>
        <dbReference type="Proteomes" id="UP000011135"/>
    </source>
</evidence>
<evidence type="ECO:0000256" key="4">
    <source>
        <dbReference type="ARBA" id="ARBA00023136"/>
    </source>
</evidence>
<evidence type="ECO:0000256" key="5">
    <source>
        <dbReference type="SAM" id="Phobius"/>
    </source>
</evidence>
<protein>
    <recommendedName>
        <fullName evidence="8">PQ loop repeat protein</fullName>
    </recommendedName>
</protein>
<feature type="transmembrane region" description="Helical" evidence="5">
    <location>
        <begin position="38"/>
        <end position="56"/>
    </location>
</feature>
<evidence type="ECO:0000256" key="1">
    <source>
        <dbReference type="ARBA" id="ARBA00004141"/>
    </source>
</evidence>
<keyword evidence="7" id="KW-1185">Reference proteome</keyword>
<dbReference type="Pfam" id="PF04193">
    <property type="entry name" value="PQ-loop"/>
    <property type="match status" value="1"/>
</dbReference>
<evidence type="ECO:0000313" key="6">
    <source>
        <dbReference type="EMBL" id="ELR73547.1"/>
    </source>
</evidence>
<evidence type="ECO:0000256" key="2">
    <source>
        <dbReference type="ARBA" id="ARBA00022692"/>
    </source>
</evidence>
<sequence length="101" mass="11452">MKNMDWIEIVGHLGALLSSITFIPQVYKVYKSKSVGDLSLYMMLIVFSSTLVWLVYGIALTLWPVILANGFICFLSTLLIYFKFAFAKRTIPVVPVDENLN</sequence>
<name>L8K268_9BACT</name>
<accession>L8K268</accession>
<keyword evidence="3 5" id="KW-1133">Transmembrane helix</keyword>
<dbReference type="Proteomes" id="UP000011135">
    <property type="component" value="Unassembled WGS sequence"/>
</dbReference>
<evidence type="ECO:0000256" key="3">
    <source>
        <dbReference type="ARBA" id="ARBA00022989"/>
    </source>
</evidence>
<comment type="caution">
    <text evidence="6">The sequence shown here is derived from an EMBL/GenBank/DDBJ whole genome shotgun (WGS) entry which is preliminary data.</text>
</comment>
<organism evidence="6 7">
    <name type="scientific">Fulvivirga imtechensis AK7</name>
    <dbReference type="NCBI Taxonomy" id="1237149"/>
    <lineage>
        <taxon>Bacteria</taxon>
        <taxon>Pseudomonadati</taxon>
        <taxon>Bacteroidota</taxon>
        <taxon>Cytophagia</taxon>
        <taxon>Cytophagales</taxon>
        <taxon>Fulvivirgaceae</taxon>
        <taxon>Fulvivirga</taxon>
    </lineage>
</organism>
<gene>
    <name evidence="6" type="ORF">C900_02632</name>
</gene>
<keyword evidence="2 5" id="KW-0812">Transmembrane</keyword>